<comment type="caution">
    <text evidence="2">The sequence shown here is derived from an EMBL/GenBank/DDBJ whole genome shotgun (WGS) entry which is preliminary data.</text>
</comment>
<evidence type="ECO:0000313" key="2">
    <source>
        <dbReference type="EMBL" id="MCI89010.1"/>
    </source>
</evidence>
<feature type="region of interest" description="Disordered" evidence="1">
    <location>
        <begin position="1"/>
        <end position="37"/>
    </location>
</feature>
<dbReference type="EMBL" id="LXQA011207867">
    <property type="protein sequence ID" value="MCI89010.1"/>
    <property type="molecule type" value="Genomic_DNA"/>
</dbReference>
<name>A0A392VRF5_9FABA</name>
<reference evidence="2 3" key="1">
    <citation type="journal article" date="2018" name="Front. Plant Sci.">
        <title>Red Clover (Trifolium pratense) and Zigzag Clover (T. medium) - A Picture of Genomic Similarities and Differences.</title>
        <authorList>
            <person name="Dluhosova J."/>
            <person name="Istvanek J."/>
            <person name="Nedelnik J."/>
            <person name="Repkova J."/>
        </authorList>
    </citation>
    <scope>NUCLEOTIDE SEQUENCE [LARGE SCALE GENOMIC DNA]</scope>
    <source>
        <strain evidence="3">cv. 10/8</strain>
        <tissue evidence="2">Leaf</tissue>
    </source>
</reference>
<accession>A0A392VRF5</accession>
<dbReference type="AlphaFoldDB" id="A0A392VRF5"/>
<protein>
    <submittedName>
        <fullName evidence="2">Uncharacterized protein</fullName>
    </submittedName>
</protein>
<feature type="non-terminal residue" evidence="2">
    <location>
        <position position="1"/>
    </location>
</feature>
<evidence type="ECO:0000313" key="3">
    <source>
        <dbReference type="Proteomes" id="UP000265520"/>
    </source>
</evidence>
<sequence>VNVDLTGVNPDDGQPVTDHDGQPVTLPDGRHGGADYT</sequence>
<keyword evidence="3" id="KW-1185">Reference proteome</keyword>
<dbReference type="Proteomes" id="UP000265520">
    <property type="component" value="Unassembled WGS sequence"/>
</dbReference>
<organism evidence="2 3">
    <name type="scientific">Trifolium medium</name>
    <dbReference type="NCBI Taxonomy" id="97028"/>
    <lineage>
        <taxon>Eukaryota</taxon>
        <taxon>Viridiplantae</taxon>
        <taxon>Streptophyta</taxon>
        <taxon>Embryophyta</taxon>
        <taxon>Tracheophyta</taxon>
        <taxon>Spermatophyta</taxon>
        <taxon>Magnoliopsida</taxon>
        <taxon>eudicotyledons</taxon>
        <taxon>Gunneridae</taxon>
        <taxon>Pentapetalae</taxon>
        <taxon>rosids</taxon>
        <taxon>fabids</taxon>
        <taxon>Fabales</taxon>
        <taxon>Fabaceae</taxon>
        <taxon>Papilionoideae</taxon>
        <taxon>50 kb inversion clade</taxon>
        <taxon>NPAAA clade</taxon>
        <taxon>Hologalegina</taxon>
        <taxon>IRL clade</taxon>
        <taxon>Trifolieae</taxon>
        <taxon>Trifolium</taxon>
    </lineage>
</organism>
<evidence type="ECO:0000256" key="1">
    <source>
        <dbReference type="SAM" id="MobiDB-lite"/>
    </source>
</evidence>
<proteinExistence type="predicted"/>
<feature type="compositionally biased region" description="Basic and acidic residues" evidence="1">
    <location>
        <begin position="28"/>
        <end position="37"/>
    </location>
</feature>